<dbReference type="Proteomes" id="UP000789396">
    <property type="component" value="Unassembled WGS sequence"/>
</dbReference>
<feature type="non-terminal residue" evidence="1">
    <location>
        <position position="52"/>
    </location>
</feature>
<dbReference type="EMBL" id="CAJVPZ010088539">
    <property type="protein sequence ID" value="CAG8813482.1"/>
    <property type="molecule type" value="Genomic_DNA"/>
</dbReference>
<reference evidence="1" key="1">
    <citation type="submission" date="2021-06" db="EMBL/GenBank/DDBJ databases">
        <authorList>
            <person name="Kallberg Y."/>
            <person name="Tangrot J."/>
            <person name="Rosling A."/>
        </authorList>
    </citation>
    <scope>NUCLEOTIDE SEQUENCE</scope>
    <source>
        <strain evidence="1">IN212</strain>
    </source>
</reference>
<protein>
    <submittedName>
        <fullName evidence="1">6775_t:CDS:1</fullName>
    </submittedName>
</protein>
<gene>
    <name evidence="1" type="ORF">RFULGI_LOCUS19009</name>
</gene>
<evidence type="ECO:0000313" key="1">
    <source>
        <dbReference type="EMBL" id="CAG8813482.1"/>
    </source>
</evidence>
<proteinExistence type="predicted"/>
<sequence>ASQLMQLMVKITTINEIAPLQQAVATQIVTTGVNLPDIHHIISDGDNITNIR</sequence>
<keyword evidence="2" id="KW-1185">Reference proteome</keyword>
<evidence type="ECO:0000313" key="2">
    <source>
        <dbReference type="Proteomes" id="UP000789396"/>
    </source>
</evidence>
<accession>A0A9N9PG87</accession>
<comment type="caution">
    <text evidence="1">The sequence shown here is derived from an EMBL/GenBank/DDBJ whole genome shotgun (WGS) entry which is preliminary data.</text>
</comment>
<organism evidence="1 2">
    <name type="scientific">Racocetra fulgida</name>
    <dbReference type="NCBI Taxonomy" id="60492"/>
    <lineage>
        <taxon>Eukaryota</taxon>
        <taxon>Fungi</taxon>
        <taxon>Fungi incertae sedis</taxon>
        <taxon>Mucoromycota</taxon>
        <taxon>Glomeromycotina</taxon>
        <taxon>Glomeromycetes</taxon>
        <taxon>Diversisporales</taxon>
        <taxon>Gigasporaceae</taxon>
        <taxon>Racocetra</taxon>
    </lineage>
</organism>
<dbReference type="AlphaFoldDB" id="A0A9N9PG87"/>
<feature type="non-terminal residue" evidence="1">
    <location>
        <position position="1"/>
    </location>
</feature>
<name>A0A9N9PG87_9GLOM</name>